<gene>
    <name evidence="3" type="ORF">PL707_03015</name>
</gene>
<dbReference type="EMBL" id="JAQKGX010000001">
    <property type="protein sequence ID" value="MDB1161264.1"/>
    <property type="molecule type" value="Genomic_DNA"/>
</dbReference>
<sequence length="102" mass="11463">MSWTWIALLIEILGVIVVFVLVFLIARSLIRYANSLKKGGSPSKQAAEDKKSLFMIYKNVTRYIEVKNRIIDVLHGRAPYSSDESDIRGASAGRSRSVRCAF</sequence>
<feature type="region of interest" description="Disordered" evidence="1">
    <location>
        <begin position="79"/>
        <end position="102"/>
    </location>
</feature>
<comment type="caution">
    <text evidence="3">The sequence shown here is derived from an EMBL/GenBank/DDBJ whole genome shotgun (WGS) entry which is preliminary data.</text>
</comment>
<dbReference type="Proteomes" id="UP001211105">
    <property type="component" value="Unassembled WGS sequence"/>
</dbReference>
<evidence type="ECO:0000256" key="2">
    <source>
        <dbReference type="SAM" id="Phobius"/>
    </source>
</evidence>
<protein>
    <recommendedName>
        <fullName evidence="5">Hypoyhetical protein</fullName>
    </recommendedName>
</protein>
<reference evidence="3" key="1">
    <citation type="submission" date="2023-01" db="EMBL/GenBank/DDBJ databases">
        <title>Human gut microbiome strain richness.</title>
        <authorList>
            <person name="Chen-Liaw A."/>
        </authorList>
    </citation>
    <scope>NUCLEOTIDE SEQUENCE</scope>
    <source>
        <strain evidence="3">BSD2780120875st1_E5_BSD2780120875b_170604</strain>
    </source>
</reference>
<keyword evidence="2" id="KW-1133">Transmembrane helix</keyword>
<evidence type="ECO:0000313" key="4">
    <source>
        <dbReference type="Proteomes" id="UP001211105"/>
    </source>
</evidence>
<organism evidence="3 4">
    <name type="scientific">Bifidobacterium catenulatum</name>
    <dbReference type="NCBI Taxonomy" id="1686"/>
    <lineage>
        <taxon>Bacteria</taxon>
        <taxon>Bacillati</taxon>
        <taxon>Actinomycetota</taxon>
        <taxon>Actinomycetes</taxon>
        <taxon>Bifidobacteriales</taxon>
        <taxon>Bifidobacteriaceae</taxon>
        <taxon>Bifidobacterium</taxon>
    </lineage>
</organism>
<keyword evidence="2" id="KW-0812">Transmembrane</keyword>
<name>A0AAW5ZZ78_9BIFI</name>
<feature type="transmembrane region" description="Helical" evidence="2">
    <location>
        <begin position="6"/>
        <end position="30"/>
    </location>
</feature>
<keyword evidence="2" id="KW-0472">Membrane</keyword>
<evidence type="ECO:0000313" key="3">
    <source>
        <dbReference type="EMBL" id="MDB1161264.1"/>
    </source>
</evidence>
<evidence type="ECO:0000256" key="1">
    <source>
        <dbReference type="SAM" id="MobiDB-lite"/>
    </source>
</evidence>
<proteinExistence type="predicted"/>
<dbReference type="RefSeq" id="WP_271726027.1">
    <property type="nucleotide sequence ID" value="NZ_JAQKGX010000001.1"/>
</dbReference>
<accession>A0AAW5ZZ78</accession>
<evidence type="ECO:0008006" key="5">
    <source>
        <dbReference type="Google" id="ProtNLM"/>
    </source>
</evidence>
<dbReference type="AlphaFoldDB" id="A0AAW5ZZ78"/>